<feature type="compositionally biased region" description="Basic and acidic residues" evidence="1">
    <location>
        <begin position="47"/>
        <end position="60"/>
    </location>
</feature>
<keyword evidence="3" id="KW-1185">Reference proteome</keyword>
<evidence type="ECO:0000313" key="2">
    <source>
        <dbReference type="EMBL" id="KAL3826336.1"/>
    </source>
</evidence>
<feature type="region of interest" description="Disordered" evidence="1">
    <location>
        <begin position="36"/>
        <end position="83"/>
    </location>
</feature>
<protein>
    <recommendedName>
        <fullName evidence="4">Glycosyltransferase</fullName>
    </recommendedName>
</protein>
<dbReference type="Pfam" id="PF13692">
    <property type="entry name" value="Glyco_trans_1_4"/>
    <property type="match status" value="1"/>
</dbReference>
<dbReference type="Proteomes" id="UP001530377">
    <property type="component" value="Unassembled WGS sequence"/>
</dbReference>
<reference evidence="2 3" key="1">
    <citation type="submission" date="2024-10" db="EMBL/GenBank/DDBJ databases">
        <title>Updated reference genomes for cyclostephanoid diatoms.</title>
        <authorList>
            <person name="Roberts W.R."/>
            <person name="Alverson A.J."/>
        </authorList>
    </citation>
    <scope>NUCLEOTIDE SEQUENCE [LARGE SCALE GENOMIC DNA]</scope>
    <source>
        <strain evidence="2 3">AJA228-03</strain>
    </source>
</reference>
<proteinExistence type="predicted"/>
<name>A0ABD3SPN5_9STRA</name>
<gene>
    <name evidence="2" type="ORF">ACHAXA_003660</name>
</gene>
<sequence>MRRCLVRSWDRTAPPGCASFRRCPVASSSASAAMVSSCSMTSGDPVLRGERVRCDDHDAREDDDDDNRHRHRQGGVSGGSVLFLSPTNWPEPNASAAGIRTMALLNHLAPSHRRIRGRPRTTNTTSFSHISISNDEPLRPPLFSSVHFGCGAGGGGGAMPRVDDDDDRPMPIHWHRIRPNREDEMLDLLVRIENEHGQISAVVFDRFHAEEVFSFRIRETCPDALLVLDMQDVHSLRLGRQGVVERADDSNRGDDDASSSDPTMTKMMMTRQLSNAVMGYDPTTSPIDEFPKGKRRRRRRGGGGAKESSSAHDDVFLRELASVHRSDLVLVCSSTEMRYLESWGVPRWKLIHAPFFCSIDDEDDDDVDDRDGGVVVHRPPFEMRRNFAFVGGYRHPPNVDSVRLLRRVLWPLIRQRLPCATLQVCGAYPTHEISSLHDEDAGFIVRGKVDDLDCVLRDSRVLLAPLRYGAGIKGKIVDSWMRGCPVVTTRVGAEGMTMTPVDEYDDSGGVRSMIECHWGGLIADDAIDFAESAFQLHEREELWNRCRDNGVGLLRRLFDGRVNLTVVEEGMRDGIANLGKRRRMDVFGSVLWRDGRRSTEYFSRWIELKESLINRASAE</sequence>
<dbReference type="Gene3D" id="3.40.50.2000">
    <property type="entry name" value="Glycogen Phosphorylase B"/>
    <property type="match status" value="1"/>
</dbReference>
<comment type="caution">
    <text evidence="2">The sequence shown here is derived from an EMBL/GenBank/DDBJ whole genome shotgun (WGS) entry which is preliminary data.</text>
</comment>
<evidence type="ECO:0008006" key="4">
    <source>
        <dbReference type="Google" id="ProtNLM"/>
    </source>
</evidence>
<organism evidence="2 3">
    <name type="scientific">Cyclostephanos tholiformis</name>
    <dbReference type="NCBI Taxonomy" id="382380"/>
    <lineage>
        <taxon>Eukaryota</taxon>
        <taxon>Sar</taxon>
        <taxon>Stramenopiles</taxon>
        <taxon>Ochrophyta</taxon>
        <taxon>Bacillariophyta</taxon>
        <taxon>Coscinodiscophyceae</taxon>
        <taxon>Thalassiosirophycidae</taxon>
        <taxon>Stephanodiscales</taxon>
        <taxon>Stephanodiscaceae</taxon>
        <taxon>Cyclostephanos</taxon>
    </lineage>
</organism>
<feature type="region of interest" description="Disordered" evidence="1">
    <location>
        <begin position="244"/>
        <end position="310"/>
    </location>
</feature>
<dbReference type="EMBL" id="JALLPB020000023">
    <property type="protein sequence ID" value="KAL3826336.1"/>
    <property type="molecule type" value="Genomic_DNA"/>
</dbReference>
<evidence type="ECO:0000313" key="3">
    <source>
        <dbReference type="Proteomes" id="UP001530377"/>
    </source>
</evidence>
<evidence type="ECO:0000256" key="1">
    <source>
        <dbReference type="SAM" id="MobiDB-lite"/>
    </source>
</evidence>
<feature type="compositionally biased region" description="Basic and acidic residues" evidence="1">
    <location>
        <begin position="244"/>
        <end position="255"/>
    </location>
</feature>
<dbReference type="AlphaFoldDB" id="A0ABD3SPN5"/>
<accession>A0ABD3SPN5</accession>
<dbReference type="SUPFAM" id="SSF53756">
    <property type="entry name" value="UDP-Glycosyltransferase/glycogen phosphorylase"/>
    <property type="match status" value="1"/>
</dbReference>